<dbReference type="PANTHER" id="PTHR43378:SF2">
    <property type="entry name" value="UDP-3-O-ACYLGLUCOSAMINE N-ACYLTRANSFERASE 1, MITOCHONDRIAL-RELATED"/>
    <property type="match status" value="1"/>
</dbReference>
<keyword evidence="2" id="KW-0441">Lipid A biosynthesis</keyword>
<dbReference type="Pfam" id="PF00132">
    <property type="entry name" value="Hexapep"/>
    <property type="match status" value="2"/>
</dbReference>
<keyword evidence="4" id="KW-0443">Lipid metabolism</keyword>
<dbReference type="GO" id="GO:0016410">
    <property type="term" value="F:N-acyltransferase activity"/>
    <property type="evidence" value="ECO:0007669"/>
    <property type="project" value="InterPro"/>
</dbReference>
<dbReference type="NCBIfam" id="TIGR01853">
    <property type="entry name" value="lipid_A_lpxD"/>
    <property type="match status" value="1"/>
</dbReference>
<keyword evidence="5 6" id="KW-0012">Acyltransferase</keyword>
<dbReference type="RefSeq" id="WP_102244709.1">
    <property type="nucleotide sequence ID" value="NZ_CP025704.1"/>
</dbReference>
<accession>A0A2K9NV87</accession>
<evidence type="ECO:0000256" key="2">
    <source>
        <dbReference type="ARBA" id="ARBA00022556"/>
    </source>
</evidence>
<protein>
    <submittedName>
        <fullName evidence="6">UDP-3-O-(3-hydroxymyristoyl)glucosamine N-acyltransferase</fullName>
    </submittedName>
</protein>
<dbReference type="NCBIfam" id="NF002060">
    <property type="entry name" value="PRK00892.1"/>
    <property type="match status" value="1"/>
</dbReference>
<evidence type="ECO:0000313" key="7">
    <source>
        <dbReference type="Proteomes" id="UP000235584"/>
    </source>
</evidence>
<dbReference type="PANTHER" id="PTHR43378">
    <property type="entry name" value="UDP-3-O-ACYLGLUCOSAMINE N-ACYLTRANSFERASE"/>
    <property type="match status" value="1"/>
</dbReference>
<evidence type="ECO:0000256" key="3">
    <source>
        <dbReference type="ARBA" id="ARBA00022679"/>
    </source>
</evidence>
<keyword evidence="7" id="KW-1185">Reference proteome</keyword>
<dbReference type="Proteomes" id="UP000235584">
    <property type="component" value="Chromosome"/>
</dbReference>
<dbReference type="OrthoDB" id="5294785at2"/>
<evidence type="ECO:0000256" key="1">
    <source>
        <dbReference type="ARBA" id="ARBA00022516"/>
    </source>
</evidence>
<sequence length="346" mass="37267">MKLGNLIKFEQSFQLITESDEALAVEGITDSTEYLPRHIYFIKNKNFMADFLQSEDALHIGVIIEKKFFDLVSPDQLELIKQKAWWVATVLDVNLAMSFLSKPFYDEKIGNPNDMVDGRQMGTASIHPSVWIAQGAFLGENVTIAENVKIHSGVTLMSGVTVGEGTEIFPGTTVYRNVKIGNNVRIHANCVIGADGFGYNFSKGVHHKVWHMGSVIIEDDVEIGAATCIDSGTFSPTKIGRGSKIDNQVQIGHNCKLGTGVILCGQAGLGGSTTIGDYTVFGGDAKAANGLKIGKGVQIAGGAGVINNVEDGEVLGGFPARNIKEWMKGVAYIRKHSLSSSKDKSE</sequence>
<dbReference type="Gene3D" id="2.160.10.10">
    <property type="entry name" value="Hexapeptide repeat proteins"/>
    <property type="match status" value="1"/>
</dbReference>
<keyword evidence="1" id="KW-0444">Lipid biosynthesis</keyword>
<proteinExistence type="predicted"/>
<dbReference type="AlphaFoldDB" id="A0A2K9NV87"/>
<dbReference type="SUPFAM" id="SSF51161">
    <property type="entry name" value="Trimeric LpxA-like enzymes"/>
    <property type="match status" value="1"/>
</dbReference>
<gene>
    <name evidence="6" type="primary">lpxD</name>
    <name evidence="6" type="ORF">C0V70_15145</name>
</gene>
<reference evidence="6 7" key="1">
    <citation type="submission" date="2018-01" db="EMBL/GenBank/DDBJ databases">
        <title>Complete genome sequence of Bacteriovorax stolpii DSM12778.</title>
        <authorList>
            <person name="Tang B."/>
            <person name="Chang J."/>
        </authorList>
    </citation>
    <scope>NUCLEOTIDE SEQUENCE [LARGE SCALE GENOMIC DNA]</scope>
    <source>
        <strain evidence="6 7">DSM 12778</strain>
    </source>
</reference>
<dbReference type="EMBL" id="CP025704">
    <property type="protein sequence ID" value="AUN99418.1"/>
    <property type="molecule type" value="Genomic_DNA"/>
</dbReference>
<dbReference type="GO" id="GO:0016020">
    <property type="term" value="C:membrane"/>
    <property type="evidence" value="ECO:0007669"/>
    <property type="project" value="GOC"/>
</dbReference>
<dbReference type="InterPro" id="IPR007691">
    <property type="entry name" value="LpxD"/>
</dbReference>
<evidence type="ECO:0000256" key="5">
    <source>
        <dbReference type="ARBA" id="ARBA00023315"/>
    </source>
</evidence>
<evidence type="ECO:0000256" key="4">
    <source>
        <dbReference type="ARBA" id="ARBA00023098"/>
    </source>
</evidence>
<keyword evidence="3 6" id="KW-0808">Transferase</keyword>
<evidence type="ECO:0000313" key="6">
    <source>
        <dbReference type="EMBL" id="AUN99418.1"/>
    </source>
</evidence>
<organism evidence="6 7">
    <name type="scientific">Bacteriovorax stolpii</name>
    <name type="common">Bdellovibrio stolpii</name>
    <dbReference type="NCBI Taxonomy" id="960"/>
    <lineage>
        <taxon>Bacteria</taxon>
        <taxon>Pseudomonadati</taxon>
        <taxon>Bdellovibrionota</taxon>
        <taxon>Bacteriovoracia</taxon>
        <taxon>Bacteriovoracales</taxon>
        <taxon>Bacteriovoracaceae</taxon>
        <taxon>Bacteriovorax</taxon>
    </lineage>
</organism>
<dbReference type="InterPro" id="IPR001451">
    <property type="entry name" value="Hexapep"/>
</dbReference>
<dbReference type="InterPro" id="IPR011004">
    <property type="entry name" value="Trimer_LpxA-like_sf"/>
</dbReference>
<dbReference type="CDD" id="cd03352">
    <property type="entry name" value="LbH_LpxD"/>
    <property type="match status" value="1"/>
</dbReference>
<name>A0A2K9NV87_BACTC</name>
<dbReference type="GO" id="GO:0009245">
    <property type="term" value="P:lipid A biosynthetic process"/>
    <property type="evidence" value="ECO:0007669"/>
    <property type="project" value="UniProtKB-KW"/>
</dbReference>
<dbReference type="KEGG" id="bsto:C0V70_15145"/>